<dbReference type="SUPFAM" id="SSF50978">
    <property type="entry name" value="WD40 repeat-like"/>
    <property type="match status" value="1"/>
</dbReference>
<dbReference type="GO" id="GO:0012505">
    <property type="term" value="C:endomembrane system"/>
    <property type="evidence" value="ECO:0007669"/>
    <property type="project" value="UniProtKB-SubCell"/>
</dbReference>
<reference evidence="6 7" key="1">
    <citation type="journal article" date="2016" name="Mol. Biol. Evol.">
        <title>Genome-Wide Survey of Gut Fungi (Harpellales) Reveals the First Horizontally Transferred Ubiquitin Gene from a Mosquito Host.</title>
        <authorList>
            <person name="Wang Y."/>
            <person name="White M.M."/>
            <person name="Kvist S."/>
            <person name="Moncalvo J.M."/>
        </authorList>
    </citation>
    <scope>NUCLEOTIDE SEQUENCE [LARGE SCALE GENOMIC DNA]</scope>
    <source>
        <strain evidence="6 7">ALG-7-W6</strain>
    </source>
</reference>
<evidence type="ECO:0000259" key="5">
    <source>
        <dbReference type="PROSITE" id="PS50219"/>
    </source>
</evidence>
<dbReference type="EMBL" id="LSSL01002090">
    <property type="protein sequence ID" value="OLY81894.1"/>
    <property type="molecule type" value="Genomic_DNA"/>
</dbReference>
<protein>
    <submittedName>
        <fullName evidence="6">Vam6/Vps39-like protein</fullName>
    </submittedName>
</protein>
<accession>A0A1R0GYA3</accession>
<comment type="subcellular location">
    <subcellularLocation>
        <location evidence="1">Endomembrane system</location>
        <topology evidence="1">Peripheral membrane protein</topology>
    </subcellularLocation>
</comment>
<evidence type="ECO:0000256" key="2">
    <source>
        <dbReference type="ARBA" id="ARBA00023136"/>
    </source>
</evidence>
<dbReference type="PROSITE" id="PS50219">
    <property type="entry name" value="CNH"/>
    <property type="match status" value="1"/>
</dbReference>
<dbReference type="GO" id="GO:0034058">
    <property type="term" value="P:endosomal vesicle fusion"/>
    <property type="evidence" value="ECO:0007669"/>
    <property type="project" value="TreeGrafter"/>
</dbReference>
<dbReference type="GO" id="GO:0006914">
    <property type="term" value="P:autophagy"/>
    <property type="evidence" value="ECO:0007669"/>
    <property type="project" value="TreeGrafter"/>
</dbReference>
<dbReference type="AlphaFoldDB" id="A0A1R0GYA3"/>
<dbReference type="Proteomes" id="UP000187455">
    <property type="component" value="Unassembled WGS sequence"/>
</dbReference>
<sequence length="1270" mass="142940">MVRAAFKAIPVIELLPVQISCICGYGSKLIIGSSTGTLLVYRVKNDGDDSLTLTLEDTKKDLSKKSIDSVVVIKETGLLACLSDDFVSLYDLNTFTKSMTLNSTKGATIMTAITSIELISGIPTIISKLAVVVKKKIIIFEWRDSEYFESKEYSSGDKIETIRFSTINFMFVATFKDFWTLQLSLGQWDELFSADTSSLLTVGAGFDASIAEPKYPDIGPRNSNENKQEVSQQSSTSWSGWGLGFGGALINAGYGSNFRKYPIIKRMPNDELLLCRENTGVFVTSFGKISKRRNDAGYRALIRFSHSPIDLTFTSTYVISISGTPSKRSLIKSNNASLESINLSKERNSKKLDQSYCVEIRNILTGSLIQQVELLCTIPENDILNSSQEDDIESHVVSTDSPKHLAKQIDGKQVWVAGSHTLWRLTPYPISSQVEEQILLKNYIEAESLIAQSDMILESEREELSLKVKYLHSIYLLSFPEKCEIGFNMLLDLNANPEEIISKFPKSISGNSYREYTPNSIKNSLNSVSSIFDLESSFSSSVNTSTSSSSSKSEDSPNDSNTDSLQLNETREHENISLPESSTIGKDGQTSRECFIRILQGLMRYLVDHRRKIQSASDKMVSDLQYLSRVFSQRSPNSFSSEINAPRDSSNILNFDLIVEPVPVEIMATVVDTTLLKVYLEIAPSLVGSLVRVNNSCEIKETEKILLDLERYKDLVDFYYCKGLHRKALDLLFSRGSDSSEVVLKGISPTVYYLQKLPSSQLDLILEYFSWPLKLSIDIENGINNPLYNDPDLEVFSPTSLIDILFIDDRPIAKEFNRELIGTFLSFFSLKLATYYLKFVLKSWNDTDVTIHDQLATYMIQDIINDKDSSEITENSSSNSYSVDSRTKPVPKNSDLLQFLRTSKIYTASKVLAVLPTDFLFLERSTVLGRLGRYKQGLSLLVQNNSSSSSYEDFCLDNLHNHPGIFIDLIDILVSSLPKENDQSVINLITHGEKFNLIMMLMRKYSSNIPATSLIPILPDYFPLNDSLGSYLKAQITSNSMKIGKGKVEISLSNHELNRLGDLLYDCKDNYVKLDKTKVCFVCHKKLNFDSSFVALPYHYYDSLIKNRKLEPKDSSNTNTSNTSELISSAAYANVKYFSAIKSKQQIEDQVSNLGLEINEKSYSVITSLNYHIQPERVIYNQHDDACISHSDGENAEKAIISTHSQDGDLDTSVKFLEVDCRIKIPKPKVVDSHPMYNRYIREYQLKTLGSLTSNIKLLHYSCWRRISDI</sequence>
<dbReference type="PANTHER" id="PTHR12894:SF49">
    <property type="entry name" value="VAM6_VPS39-LIKE PROTEIN"/>
    <property type="match status" value="1"/>
</dbReference>
<comment type="caution">
    <text evidence="6">The sequence shown here is derived from an EMBL/GenBank/DDBJ whole genome shotgun (WGS) entry which is preliminary data.</text>
</comment>
<evidence type="ECO:0000256" key="1">
    <source>
        <dbReference type="ARBA" id="ARBA00004184"/>
    </source>
</evidence>
<dbReference type="PANTHER" id="PTHR12894">
    <property type="entry name" value="CNH DOMAIN CONTAINING"/>
    <property type="match status" value="1"/>
</dbReference>
<dbReference type="OrthoDB" id="5325112at2759"/>
<gene>
    <name evidence="6" type="ORF">AYI68_g3992</name>
</gene>
<dbReference type="STRING" id="133383.A0A1R0GYA3"/>
<feature type="compositionally biased region" description="Low complexity" evidence="4">
    <location>
        <begin position="872"/>
        <end position="884"/>
    </location>
</feature>
<organism evidence="6 7">
    <name type="scientific">Smittium mucronatum</name>
    <dbReference type="NCBI Taxonomy" id="133383"/>
    <lineage>
        <taxon>Eukaryota</taxon>
        <taxon>Fungi</taxon>
        <taxon>Fungi incertae sedis</taxon>
        <taxon>Zoopagomycota</taxon>
        <taxon>Kickxellomycotina</taxon>
        <taxon>Harpellomycetes</taxon>
        <taxon>Harpellales</taxon>
        <taxon>Legeriomycetaceae</taxon>
        <taxon>Smittium</taxon>
    </lineage>
</organism>
<name>A0A1R0GYA3_9FUNG</name>
<feature type="region of interest" description="Disordered" evidence="4">
    <location>
        <begin position="541"/>
        <end position="587"/>
    </location>
</feature>
<proteinExistence type="inferred from homology"/>
<feature type="region of interest" description="Disordered" evidence="4">
    <location>
        <begin position="870"/>
        <end position="889"/>
    </location>
</feature>
<evidence type="ECO:0000313" key="6">
    <source>
        <dbReference type="EMBL" id="OLY81894.1"/>
    </source>
</evidence>
<dbReference type="InterPro" id="IPR036322">
    <property type="entry name" value="WD40_repeat_dom_sf"/>
</dbReference>
<keyword evidence="2" id="KW-0472">Membrane</keyword>
<dbReference type="InterPro" id="IPR001180">
    <property type="entry name" value="CNH_dom"/>
</dbReference>
<evidence type="ECO:0000256" key="3">
    <source>
        <dbReference type="ARBA" id="ARBA00038201"/>
    </source>
</evidence>
<keyword evidence="7" id="KW-1185">Reference proteome</keyword>
<dbReference type="Pfam" id="PF00780">
    <property type="entry name" value="CNH"/>
    <property type="match status" value="1"/>
</dbReference>
<comment type="similarity">
    <text evidence="3">Belongs to the VAM6/VPS39 family.</text>
</comment>
<dbReference type="InterPro" id="IPR019452">
    <property type="entry name" value="VPS39/TGF_beta_rcpt-assoc_1"/>
</dbReference>
<dbReference type="GO" id="GO:0000329">
    <property type="term" value="C:fungal-type vacuole membrane"/>
    <property type="evidence" value="ECO:0007669"/>
    <property type="project" value="TreeGrafter"/>
</dbReference>
<feature type="compositionally biased region" description="Low complexity" evidence="4">
    <location>
        <begin position="541"/>
        <end position="551"/>
    </location>
</feature>
<evidence type="ECO:0000256" key="4">
    <source>
        <dbReference type="SAM" id="MobiDB-lite"/>
    </source>
</evidence>
<feature type="domain" description="CNH" evidence="5">
    <location>
        <begin position="16"/>
        <end position="393"/>
    </location>
</feature>
<dbReference type="InterPro" id="IPR032914">
    <property type="entry name" value="Vam6/VPS39/TRAP1"/>
</dbReference>
<evidence type="ECO:0000313" key="7">
    <source>
        <dbReference type="Proteomes" id="UP000187455"/>
    </source>
</evidence>
<dbReference type="Pfam" id="PF10366">
    <property type="entry name" value="Vps39_1"/>
    <property type="match status" value="1"/>
</dbReference>